<dbReference type="SUPFAM" id="SSF51316">
    <property type="entry name" value="Mss4-like"/>
    <property type="match status" value="1"/>
</dbReference>
<dbReference type="GO" id="GO:0005509">
    <property type="term" value="F:calcium ion binding"/>
    <property type="evidence" value="ECO:0007669"/>
    <property type="project" value="TreeGrafter"/>
</dbReference>
<evidence type="ECO:0000259" key="3">
    <source>
        <dbReference type="PROSITE" id="PS51797"/>
    </source>
</evidence>
<organism evidence="4">
    <name type="scientific">Pectinaria gouldii</name>
    <name type="common">Trumpet worm</name>
    <name type="synonym">Ice-cream cone worm</name>
    <dbReference type="NCBI Taxonomy" id="260746"/>
    <lineage>
        <taxon>Eukaryota</taxon>
        <taxon>Metazoa</taxon>
        <taxon>Spiralia</taxon>
        <taxon>Lophotrochozoa</taxon>
        <taxon>Annelida</taxon>
        <taxon>Polychaeta</taxon>
        <taxon>Sedentaria</taxon>
        <taxon>Canalipalpata</taxon>
        <taxon>Terebellida</taxon>
        <taxon>Terebelliformia</taxon>
        <taxon>Pectinariidae</taxon>
        <taxon>Pectinaria</taxon>
    </lineage>
</organism>
<proteinExistence type="evidence at transcript level"/>
<feature type="domain" description="TCTP" evidence="3">
    <location>
        <begin position="1"/>
        <end position="170"/>
    </location>
</feature>
<dbReference type="GO" id="GO:0005737">
    <property type="term" value="C:cytoplasm"/>
    <property type="evidence" value="ECO:0007669"/>
    <property type="project" value="TreeGrafter"/>
</dbReference>
<evidence type="ECO:0000256" key="2">
    <source>
        <dbReference type="PROSITE-ProRule" id="PRU01133"/>
    </source>
</evidence>
<dbReference type="InterPro" id="IPR034737">
    <property type="entry name" value="TCTP"/>
</dbReference>
<name>A0A0K1R049_PECGU</name>
<dbReference type="EMBL" id="KT372128">
    <property type="protein sequence ID" value="AKV16243.1"/>
    <property type="molecule type" value="mRNA"/>
</dbReference>
<dbReference type="PROSITE" id="PS51797">
    <property type="entry name" value="TCTP_3"/>
    <property type="match status" value="1"/>
</dbReference>
<dbReference type="InterPro" id="IPR018103">
    <property type="entry name" value="Translation_control_tumour_CS"/>
</dbReference>
<accession>A0A0K1R049</accession>
<evidence type="ECO:0000313" key="4">
    <source>
        <dbReference type="EMBL" id="AKV16243.1"/>
    </source>
</evidence>
<dbReference type="InterPro" id="IPR011323">
    <property type="entry name" value="Mss4/transl-control_tumour"/>
</dbReference>
<evidence type="ECO:0000256" key="1">
    <source>
        <dbReference type="ARBA" id="ARBA00014759"/>
    </source>
</evidence>
<dbReference type="InterPro" id="IPR011057">
    <property type="entry name" value="Mss4-like_sf"/>
</dbReference>
<dbReference type="PRINTS" id="PR01653">
    <property type="entry name" value="TCTPROTEIN"/>
</dbReference>
<dbReference type="PROSITE" id="PS01003">
    <property type="entry name" value="TCTP_2"/>
    <property type="match status" value="1"/>
</dbReference>
<dbReference type="AlphaFoldDB" id="A0A0K1R049"/>
<dbReference type="Gene3D" id="2.170.150.10">
    <property type="entry name" value="Metal Binding Protein, Guanine Nucleotide Exchange Factor, Chain A"/>
    <property type="match status" value="1"/>
</dbReference>
<dbReference type="FunFam" id="2.170.150.10:FF:000002">
    <property type="entry name" value="Translationally-controlled tumor protein homolog"/>
    <property type="match status" value="1"/>
</dbReference>
<comment type="similarity">
    <text evidence="2">Belongs to the TCTP family.</text>
</comment>
<reference evidence="4" key="1">
    <citation type="submission" date="2015-07" db="EMBL/GenBank/DDBJ databases">
        <title>MeaNS - Measles Nucleotide Surveillance Program.</title>
        <authorList>
            <person name="Tran T."/>
            <person name="Druce J."/>
        </authorList>
    </citation>
    <scope>NUCLEOTIDE SEQUENCE</scope>
</reference>
<dbReference type="InterPro" id="IPR018105">
    <property type="entry name" value="Translational_control_tumour_p"/>
</dbReference>
<dbReference type="Pfam" id="PF00838">
    <property type="entry name" value="TCTP"/>
    <property type="match status" value="1"/>
</dbReference>
<protein>
    <recommendedName>
        <fullName evidence="1">Translationally-controlled tumor protein homolog</fullName>
    </recommendedName>
</protein>
<dbReference type="PANTHER" id="PTHR11991">
    <property type="entry name" value="TRANSLATIONALLY CONTROLLED TUMOR PROTEIN-RELATED"/>
    <property type="match status" value="1"/>
</dbReference>
<dbReference type="PANTHER" id="PTHR11991:SF0">
    <property type="entry name" value="TRANSLATIONALLY-CONTROLLED TUMOR PROTEIN"/>
    <property type="match status" value="1"/>
</dbReference>
<sequence>MKIYKDIITGDELFSDTYTLEETPCLFKVKCKLIKETSGFDDKLLGGANPSGEEPQEESYDENTVTGLNVVLQNRLVEMPIDKKGWTKYIKDYMKSIKSKLEEDSPDKVKEFTSSAQAAVKEILGEFKEYQFFCGESMNPDGMLAFLKWEDDGANPVMSFFKHGLIEEKV</sequence>